<proteinExistence type="predicted"/>
<protein>
    <submittedName>
        <fullName evidence="4">Uncharacterized protein</fullName>
    </submittedName>
</protein>
<keyword evidence="3" id="KW-1133">Transmembrane helix</keyword>
<gene>
    <name evidence="4" type="ORF">HCN44_004686</name>
</gene>
<dbReference type="AlphaFoldDB" id="A0A834Y165"/>
<dbReference type="InterPro" id="IPR050778">
    <property type="entry name" value="Cueball_EGF_LRP_Nidogen"/>
</dbReference>
<dbReference type="Proteomes" id="UP000639338">
    <property type="component" value="Unassembled WGS sequence"/>
</dbReference>
<reference evidence="4 5" key="1">
    <citation type="submission" date="2020-08" db="EMBL/GenBank/DDBJ databases">
        <title>Aphidius gifuensis genome sequencing and assembly.</title>
        <authorList>
            <person name="Du Z."/>
        </authorList>
    </citation>
    <scope>NUCLEOTIDE SEQUENCE [LARGE SCALE GENOMIC DNA]</scope>
    <source>
        <strain evidence="4">YNYX2018</strain>
        <tissue evidence="4">Adults</tissue>
    </source>
</reference>
<dbReference type="InterPro" id="IPR011042">
    <property type="entry name" value="6-blade_b-propeller_TolB-like"/>
</dbReference>
<evidence type="ECO:0000256" key="1">
    <source>
        <dbReference type="ARBA" id="ARBA00022536"/>
    </source>
</evidence>
<evidence type="ECO:0000256" key="2">
    <source>
        <dbReference type="ARBA" id="ARBA00022737"/>
    </source>
</evidence>
<organism evidence="4 5">
    <name type="scientific">Aphidius gifuensis</name>
    <name type="common">Parasitoid wasp</name>
    <dbReference type="NCBI Taxonomy" id="684658"/>
    <lineage>
        <taxon>Eukaryota</taxon>
        <taxon>Metazoa</taxon>
        <taxon>Ecdysozoa</taxon>
        <taxon>Arthropoda</taxon>
        <taxon>Hexapoda</taxon>
        <taxon>Insecta</taxon>
        <taxon>Pterygota</taxon>
        <taxon>Neoptera</taxon>
        <taxon>Endopterygota</taxon>
        <taxon>Hymenoptera</taxon>
        <taxon>Apocrita</taxon>
        <taxon>Ichneumonoidea</taxon>
        <taxon>Braconidae</taxon>
        <taxon>Aphidiinae</taxon>
        <taxon>Aphidius</taxon>
    </lineage>
</organism>
<keyword evidence="2" id="KW-0677">Repeat</keyword>
<comment type="caution">
    <text evidence="4">The sequence shown here is derived from an EMBL/GenBank/DDBJ whole genome shotgun (WGS) entry which is preliminary data.</text>
</comment>
<dbReference type="GO" id="GO:0060070">
    <property type="term" value="P:canonical Wnt signaling pathway"/>
    <property type="evidence" value="ECO:0007669"/>
    <property type="project" value="TreeGrafter"/>
</dbReference>
<keyword evidence="5" id="KW-1185">Reference proteome</keyword>
<feature type="transmembrane region" description="Helical" evidence="3">
    <location>
        <begin position="257"/>
        <end position="281"/>
    </location>
</feature>
<dbReference type="GO" id="GO:0017147">
    <property type="term" value="F:Wnt-protein binding"/>
    <property type="evidence" value="ECO:0007669"/>
    <property type="project" value="TreeGrafter"/>
</dbReference>
<dbReference type="SUPFAM" id="SSF63825">
    <property type="entry name" value="YWTD domain"/>
    <property type="match status" value="2"/>
</dbReference>
<dbReference type="Gene3D" id="2.120.10.30">
    <property type="entry name" value="TolB, C-terminal domain"/>
    <property type="match status" value="2"/>
</dbReference>
<dbReference type="PANTHER" id="PTHR46513">
    <property type="entry name" value="VITELLOGENIN RECEPTOR-LIKE PROTEIN-RELATED-RELATED"/>
    <property type="match status" value="1"/>
</dbReference>
<evidence type="ECO:0000313" key="5">
    <source>
        <dbReference type="Proteomes" id="UP000639338"/>
    </source>
</evidence>
<name>A0A834Y165_APHGI</name>
<evidence type="ECO:0000256" key="3">
    <source>
        <dbReference type="SAM" id="Phobius"/>
    </source>
</evidence>
<keyword evidence="3" id="KW-0472">Membrane</keyword>
<dbReference type="EMBL" id="JACMRX010000002">
    <property type="protein sequence ID" value="KAF7995214.1"/>
    <property type="molecule type" value="Genomic_DNA"/>
</dbReference>
<dbReference type="GO" id="GO:0042813">
    <property type="term" value="F:Wnt receptor activity"/>
    <property type="evidence" value="ECO:0007669"/>
    <property type="project" value="TreeGrafter"/>
</dbReference>
<keyword evidence="3" id="KW-0812">Transmembrane</keyword>
<evidence type="ECO:0000313" key="4">
    <source>
        <dbReference type="EMBL" id="KAF7995214.1"/>
    </source>
</evidence>
<sequence length="547" mass="64190">MQVGVENYTGPSESMHFYRNIAFNCGRDKVWLLKSKDERKSVFHNMLDALSFYNETKVDTVRQIDVGFDNATSISYDWSTKRIYWSEYKNGEFSIKGTDESFNKTEYIISPKSELDIEAVKVYPKQKELFFLSDDSIWYTPIEKNSTASLLFSREQYSGWIYEFSIDYATNKLYWVAGDESNYNTLYCVDILTTARPFTEADIEKIKKLEILKYSPVNLVALNNTLYWIAYNRREQLYYKNGNETAVRLINLSRDSVISFISAICPSIISLAFFAVCFIGLPVCTNTKNFQSNEPEIFLLFSTKNQFYTLHNPTIDAQPSNVEIEYDNSFENYNNDFTFNCANNNIYVLTSHPIYGTNDFSRALDVIHYKGNNKFERIDHVKNIFEYARSIASDWTTEELYWIEHKNGIYSIKFIDKSFKQPKYIIHFENRIKNLNVYPKRGELFFLSGDNIWYTSNQVHSIPKLLFDTQYTPQIYDIAIDYATDKLYWIEDNKGTFILKCIVIGNSRRPLQVESIVEIEKLVNIHYIPHDLVAFNDALYWIAYDDE</sequence>
<dbReference type="GO" id="GO:0005886">
    <property type="term" value="C:plasma membrane"/>
    <property type="evidence" value="ECO:0007669"/>
    <property type="project" value="TreeGrafter"/>
</dbReference>
<accession>A0A834Y165</accession>
<keyword evidence="1" id="KW-0245">EGF-like domain</keyword>
<dbReference type="PANTHER" id="PTHR46513:SF13">
    <property type="entry name" value="EGF-LIKE DOMAIN-CONTAINING PROTEIN"/>
    <property type="match status" value="1"/>
</dbReference>